<evidence type="ECO:0000313" key="5">
    <source>
        <dbReference type="Ensembl" id="ENSMUSP00000141899.2"/>
    </source>
</evidence>
<reference evidence="5 7" key="1">
    <citation type="journal article" date="2009" name="PLoS Biol.">
        <title>Lineage-specific biology revealed by a finished genome assembly of the mouse.</title>
        <authorList>
            <consortium name="Mouse Genome Sequencing Consortium"/>
            <person name="Church D.M."/>
            <person name="Goodstadt L."/>
            <person name="Hillier L.W."/>
            <person name="Zody M.C."/>
            <person name="Goldstein S."/>
            <person name="She X."/>
            <person name="Bult C.J."/>
            <person name="Agarwala R."/>
            <person name="Cherry J.L."/>
            <person name="DiCuccio M."/>
            <person name="Hlavina W."/>
            <person name="Kapustin Y."/>
            <person name="Meric P."/>
            <person name="Maglott D."/>
            <person name="Birtle Z."/>
            <person name="Marques A.C."/>
            <person name="Graves T."/>
            <person name="Zhou S."/>
            <person name="Teague B."/>
            <person name="Potamousis K."/>
            <person name="Churas C."/>
            <person name="Place M."/>
            <person name="Herschleb J."/>
            <person name="Runnheim R."/>
            <person name="Forrest D."/>
            <person name="Amos-Landgraf J."/>
            <person name="Schwartz D.C."/>
            <person name="Cheng Z."/>
            <person name="Lindblad-Toh K."/>
            <person name="Eichler E.E."/>
            <person name="Ponting C.P."/>
        </authorList>
    </citation>
    <scope>NUCLEOTIDE SEQUENCE [LARGE SCALE GENOMIC DNA]</scope>
    <source>
        <strain evidence="5 7">C57BL/6J</strain>
    </source>
</reference>
<dbReference type="GeneTree" id="ENSGT00390000016526"/>
<evidence type="ECO:0007829" key="8">
    <source>
        <dbReference type="PeptideAtlas" id="A0A0A6YX96"/>
    </source>
</evidence>
<comment type="similarity">
    <text evidence="1">Belongs to the folylpolyglutamate synthase family.</text>
</comment>
<reference evidence="5" key="3">
    <citation type="submission" date="2025-08" db="UniProtKB">
        <authorList>
            <consortium name="Ensembl"/>
        </authorList>
    </citation>
    <scope>IDENTIFICATION</scope>
    <source>
        <strain evidence="5">C57BL/6J</strain>
    </source>
</reference>
<dbReference type="GO" id="GO:0005524">
    <property type="term" value="F:ATP binding"/>
    <property type="evidence" value="ECO:0007669"/>
    <property type="project" value="UniProtKB-KW"/>
</dbReference>
<keyword evidence="8 9" id="KW-1267">Proteomics identification</keyword>
<dbReference type="UniPathway" id="UPA00850"/>
<dbReference type="InterPro" id="IPR018109">
    <property type="entry name" value="Folylpolyglutamate_synth_CS"/>
</dbReference>
<dbReference type="HOGENOM" id="CLU_1434042_0_0_1"/>
<dbReference type="PANTHER" id="PTHR11136">
    <property type="entry name" value="FOLYLPOLYGLUTAMATE SYNTHASE-RELATED"/>
    <property type="match status" value="1"/>
</dbReference>
<protein>
    <submittedName>
        <fullName evidence="5">Folylpolyglutamyl synthetase</fullName>
    </submittedName>
</protein>
<evidence type="ECO:0000256" key="2">
    <source>
        <dbReference type="ARBA" id="ARBA00022598"/>
    </source>
</evidence>
<dbReference type="InterPro" id="IPR036565">
    <property type="entry name" value="Mur-like_cat_sf"/>
</dbReference>
<dbReference type="Gene3D" id="3.40.1190.10">
    <property type="entry name" value="Mur-like, catalytic domain"/>
    <property type="match status" value="1"/>
</dbReference>
<keyword evidence="7" id="KW-1185">Reference proteome</keyword>
<gene>
    <name evidence="5 6" type="primary">Fpgs</name>
</gene>
<dbReference type="SUPFAM" id="SSF53623">
    <property type="entry name" value="MurD-like peptide ligases, catalytic domain"/>
    <property type="match status" value="1"/>
</dbReference>
<dbReference type="VEuPathDB" id="HostDB:ENSMUSG00000009566"/>
<keyword evidence="3" id="KW-0547">Nucleotide-binding</keyword>
<evidence type="ECO:0000313" key="7">
    <source>
        <dbReference type="Proteomes" id="UP000000589"/>
    </source>
</evidence>
<evidence type="ECO:0007829" key="9">
    <source>
        <dbReference type="ProteomicsDB" id="A0A0A6YX96"/>
    </source>
</evidence>
<reference evidence="5" key="4">
    <citation type="submission" date="2025-09" db="UniProtKB">
        <authorList>
            <consortium name="Ensembl"/>
        </authorList>
    </citation>
    <scope>IDENTIFICATION</scope>
    <source>
        <strain evidence="5">C57BL/6J</strain>
    </source>
</reference>
<dbReference type="AGR" id="MGI:95576"/>
<keyword evidence="4" id="KW-0067">ATP-binding</keyword>
<dbReference type="Antibodypedia" id="30819">
    <property type="antibodies" value="165 antibodies from 24 providers"/>
</dbReference>
<evidence type="ECO:0000256" key="4">
    <source>
        <dbReference type="ARBA" id="ARBA00022840"/>
    </source>
</evidence>
<dbReference type="MGI" id="MGI:95576">
    <property type="gene designation" value="Fpgs"/>
</dbReference>
<sequence length="189" mass="21500">MMKSTRCLPMSWPVAEKFWWEAAMEWKDPSGSAYEAKTASFQDAVRTLNTLQTNASYLEQVKRQRSDPQAQLEAMEMYLARSGLQVEDLNRLNIIHVTGTKGKGSTCAFTERILRNYGLKTGFFRTTAMSPCPLTSASSHSWPSMSSSKRRWTWQWWRWALAGLLTAPTSSESQWCVESPLLALTTPVY</sequence>
<dbReference type="PROSITE" id="PS01011">
    <property type="entry name" value="FOLYLPOLYGLU_SYNT_1"/>
    <property type="match status" value="1"/>
</dbReference>
<keyword evidence="2" id="KW-0436">Ligase</keyword>
<dbReference type="Proteomes" id="UP000000589">
    <property type="component" value="Chromosome 2"/>
</dbReference>
<dbReference type="ExpressionAtlas" id="A0A0A6YX96">
    <property type="expression patterns" value="baseline and differential"/>
</dbReference>
<dbReference type="InterPro" id="IPR001645">
    <property type="entry name" value="Folylpolyglutamate_synth"/>
</dbReference>
<dbReference type="GO" id="GO:0004326">
    <property type="term" value="F:tetrahydrofolylpolyglutamate synthase activity"/>
    <property type="evidence" value="ECO:0007669"/>
    <property type="project" value="InterPro"/>
</dbReference>
<evidence type="ECO:0000256" key="3">
    <source>
        <dbReference type="ARBA" id="ARBA00022741"/>
    </source>
</evidence>
<proteinExistence type="evidence at protein level"/>
<dbReference type="ProteomicsDB" id="318107"/>
<reference evidence="5 7" key="2">
    <citation type="journal article" date="2011" name="PLoS Biol.">
        <title>Modernizing reference genome assemblies.</title>
        <authorList>
            <person name="Church D.M."/>
            <person name="Schneider V.A."/>
            <person name="Graves T."/>
            <person name="Auger K."/>
            <person name="Cunningham F."/>
            <person name="Bouk N."/>
            <person name="Chen H.C."/>
            <person name="Agarwala R."/>
            <person name="McLaren W.M."/>
            <person name="Ritchie G.R."/>
            <person name="Albracht D."/>
            <person name="Kremitzki M."/>
            <person name="Rock S."/>
            <person name="Kotkiewicz H."/>
            <person name="Kremitzki C."/>
            <person name="Wollam A."/>
            <person name="Trani L."/>
            <person name="Fulton L."/>
            <person name="Fulton R."/>
            <person name="Matthews L."/>
            <person name="Whitehead S."/>
            <person name="Chow W."/>
            <person name="Torrance J."/>
            <person name="Dunn M."/>
            <person name="Harden G."/>
            <person name="Threadgold G."/>
            <person name="Wood J."/>
            <person name="Collins J."/>
            <person name="Heath P."/>
            <person name="Griffiths G."/>
            <person name="Pelan S."/>
            <person name="Grafham D."/>
            <person name="Eichler E.E."/>
            <person name="Weinstock G."/>
            <person name="Mardis E.R."/>
            <person name="Wilson R.K."/>
            <person name="Howe K."/>
            <person name="Flicek P."/>
            <person name="Hubbard T."/>
        </authorList>
    </citation>
    <scope>NUCLEOTIDE SEQUENCE [LARGE SCALE GENOMIC DNA]</scope>
    <source>
        <strain evidence="5 7">C57BL/6J</strain>
    </source>
</reference>
<dbReference type="AlphaFoldDB" id="A0A0A6YX96"/>
<accession>A0A0A6YX96</accession>
<dbReference type="Bgee" id="ENSMUSG00000009566">
    <property type="expression patterns" value="Expressed in left lobe of liver and 209 other cell types or tissues"/>
</dbReference>
<name>A0A0A6YX96_MOUSE</name>
<dbReference type="PANTHER" id="PTHR11136:SF5">
    <property type="entry name" value="FOLYLPOLYGLUTAMATE SYNTHASE, MITOCHONDRIAL"/>
    <property type="match status" value="1"/>
</dbReference>
<organism evidence="5 7">
    <name type="scientific">Mus musculus</name>
    <name type="common">Mouse</name>
    <dbReference type="NCBI Taxonomy" id="10090"/>
    <lineage>
        <taxon>Eukaryota</taxon>
        <taxon>Metazoa</taxon>
        <taxon>Chordata</taxon>
        <taxon>Craniata</taxon>
        <taxon>Vertebrata</taxon>
        <taxon>Euteleostomi</taxon>
        <taxon>Mammalia</taxon>
        <taxon>Eutheria</taxon>
        <taxon>Euarchontoglires</taxon>
        <taxon>Glires</taxon>
        <taxon>Rodentia</taxon>
        <taxon>Myomorpha</taxon>
        <taxon>Muroidea</taxon>
        <taxon>Muridae</taxon>
        <taxon>Murinae</taxon>
        <taxon>Mus</taxon>
        <taxon>Mus</taxon>
    </lineage>
</organism>
<dbReference type="Ensembl" id="ENSMUST00000146498.8">
    <property type="protein sequence ID" value="ENSMUSP00000141899.2"/>
    <property type="gene ID" value="ENSMUSG00000009566.13"/>
</dbReference>
<evidence type="ECO:0000256" key="1">
    <source>
        <dbReference type="ARBA" id="ARBA00008276"/>
    </source>
</evidence>
<evidence type="ECO:0000313" key="6">
    <source>
        <dbReference type="MGI" id="MGI:95576"/>
    </source>
</evidence>